<evidence type="ECO:0000256" key="1">
    <source>
        <dbReference type="ARBA" id="ARBA00004141"/>
    </source>
</evidence>
<feature type="transmembrane region" description="Helical" evidence="5">
    <location>
        <begin position="185"/>
        <end position="204"/>
    </location>
</feature>
<proteinExistence type="predicted"/>
<evidence type="ECO:0000256" key="4">
    <source>
        <dbReference type="ARBA" id="ARBA00023136"/>
    </source>
</evidence>
<evidence type="ECO:0000256" key="5">
    <source>
        <dbReference type="SAM" id="Phobius"/>
    </source>
</evidence>
<dbReference type="InterPro" id="IPR051533">
    <property type="entry name" value="WaaL-like"/>
</dbReference>
<dbReference type="RefSeq" id="WP_093029655.1">
    <property type="nucleotide sequence ID" value="NZ_FNNZ01000005.1"/>
</dbReference>
<feature type="transmembrane region" description="Helical" evidence="5">
    <location>
        <begin position="347"/>
        <end position="371"/>
    </location>
</feature>
<accession>A0A1H2UGL3</accession>
<evidence type="ECO:0000256" key="2">
    <source>
        <dbReference type="ARBA" id="ARBA00022692"/>
    </source>
</evidence>
<keyword evidence="4 5" id="KW-0472">Membrane</keyword>
<dbReference type="GO" id="GO:0016874">
    <property type="term" value="F:ligase activity"/>
    <property type="evidence" value="ECO:0007669"/>
    <property type="project" value="UniProtKB-KW"/>
</dbReference>
<keyword evidence="7" id="KW-0436">Ligase</keyword>
<keyword evidence="3 5" id="KW-1133">Transmembrane helix</keyword>
<evidence type="ECO:0000313" key="7">
    <source>
        <dbReference type="EMBL" id="SDW54689.1"/>
    </source>
</evidence>
<organism evidence="7 8">
    <name type="scientific">Thiocapsa roseopersicina</name>
    <dbReference type="NCBI Taxonomy" id="1058"/>
    <lineage>
        <taxon>Bacteria</taxon>
        <taxon>Pseudomonadati</taxon>
        <taxon>Pseudomonadota</taxon>
        <taxon>Gammaproteobacteria</taxon>
        <taxon>Chromatiales</taxon>
        <taxon>Chromatiaceae</taxon>
        <taxon>Thiocapsa</taxon>
    </lineage>
</organism>
<name>A0A1H2UGL3_THIRO</name>
<evidence type="ECO:0000256" key="3">
    <source>
        <dbReference type="ARBA" id="ARBA00022989"/>
    </source>
</evidence>
<feature type="domain" description="O-antigen ligase-related" evidence="6">
    <location>
        <begin position="233"/>
        <end position="364"/>
    </location>
</feature>
<dbReference type="Pfam" id="PF04932">
    <property type="entry name" value="Wzy_C"/>
    <property type="match status" value="1"/>
</dbReference>
<feature type="transmembrane region" description="Helical" evidence="5">
    <location>
        <begin position="268"/>
        <end position="290"/>
    </location>
</feature>
<dbReference type="PANTHER" id="PTHR37422">
    <property type="entry name" value="TEICHURONIC ACID BIOSYNTHESIS PROTEIN TUAE"/>
    <property type="match status" value="1"/>
</dbReference>
<feature type="transmembrane region" description="Helical" evidence="5">
    <location>
        <begin position="104"/>
        <end position="120"/>
    </location>
</feature>
<reference evidence="8" key="1">
    <citation type="submission" date="2016-10" db="EMBL/GenBank/DDBJ databases">
        <authorList>
            <person name="Varghese N."/>
            <person name="Submissions S."/>
        </authorList>
    </citation>
    <scope>NUCLEOTIDE SEQUENCE [LARGE SCALE GENOMIC DNA]</scope>
    <source>
        <strain evidence="8">DSM 217</strain>
    </source>
</reference>
<protein>
    <submittedName>
        <fullName evidence="7">O-Antigen ligase</fullName>
    </submittedName>
</protein>
<dbReference type="AlphaFoldDB" id="A0A1H2UGL3"/>
<evidence type="ECO:0000313" key="8">
    <source>
        <dbReference type="Proteomes" id="UP000198816"/>
    </source>
</evidence>
<dbReference type="Proteomes" id="UP000198816">
    <property type="component" value="Unassembled WGS sequence"/>
</dbReference>
<feature type="transmembrane region" description="Helical" evidence="5">
    <location>
        <begin position="391"/>
        <end position="413"/>
    </location>
</feature>
<dbReference type="GO" id="GO:0016020">
    <property type="term" value="C:membrane"/>
    <property type="evidence" value="ECO:0007669"/>
    <property type="project" value="UniProtKB-SubCell"/>
</dbReference>
<dbReference type="PANTHER" id="PTHR37422:SF13">
    <property type="entry name" value="LIPOPOLYSACCHARIDE BIOSYNTHESIS PROTEIN PA4999-RELATED"/>
    <property type="match status" value="1"/>
</dbReference>
<gene>
    <name evidence="7" type="ORF">SAMN05421783_10584</name>
</gene>
<sequence length="458" mass="50418">MLAIIALIPGLLAAWIGLTRGPHAAFLMVYLPTMLLLPEYYRWNAPGLPDPTFGQAAAVGTAVAFFARGTPGFRFHAMDLLVYGFALAASISEYRASGYSDAQNLMFNMLTWVVLPYIFAKSLIEPAGNRVRFAKTLVVCLFIISAVSVYEFRFGTTPWRMILDPFFPGQARWVTTFRWGFARVAGPYGHAILAGILMVIGYRIQRWLEWSGAWEPKSRFAPWLPISQGRLITLGLLAGVIMTMVRGPWMGAILAAMLVMIGRSRQRVAAIGAVVAILLFVGIPGVVWFLDYVSVGREGAETVAQESAAYRWELLTEYSEIAAEQLWFGWGLTAWPKVPGMPSIDNYYLLLLLMHGLIALACLLAIILIMLVRLTAHGMRQPLAEPRGSSLAFTLASLYLAIGFSIATVYLGLQTVPLLFLITGWGIAYMDSGVEGIGTETAAPPEPTPAHRFRRVMT</sequence>
<evidence type="ECO:0000259" key="6">
    <source>
        <dbReference type="Pfam" id="PF04932"/>
    </source>
</evidence>
<feature type="transmembrane region" description="Helical" evidence="5">
    <location>
        <begin position="231"/>
        <end position="261"/>
    </location>
</feature>
<feature type="transmembrane region" description="Helical" evidence="5">
    <location>
        <begin position="132"/>
        <end position="152"/>
    </location>
</feature>
<dbReference type="OrthoDB" id="9148522at2"/>
<keyword evidence="2 5" id="KW-0812">Transmembrane</keyword>
<comment type="subcellular location">
    <subcellularLocation>
        <location evidence="1">Membrane</location>
        <topology evidence="1">Multi-pass membrane protein</topology>
    </subcellularLocation>
</comment>
<dbReference type="STRING" id="1058.SAMN05421783_10584"/>
<dbReference type="InterPro" id="IPR007016">
    <property type="entry name" value="O-antigen_ligase-rel_domated"/>
</dbReference>
<keyword evidence="8" id="KW-1185">Reference proteome</keyword>
<dbReference type="EMBL" id="FNNZ01000005">
    <property type="protein sequence ID" value="SDW54689.1"/>
    <property type="molecule type" value="Genomic_DNA"/>
</dbReference>